<dbReference type="EMBL" id="RBOV01000098">
    <property type="protein sequence ID" value="RMN13513.1"/>
    <property type="molecule type" value="Genomic_DNA"/>
</dbReference>
<dbReference type="Pfam" id="PF03743">
    <property type="entry name" value="TrbI"/>
    <property type="match status" value="1"/>
</dbReference>
<evidence type="ECO:0000313" key="9">
    <source>
        <dbReference type="Proteomes" id="UP000271468"/>
    </source>
</evidence>
<name>A0A3M3JRS4_9PSED</name>
<evidence type="ECO:0000256" key="5">
    <source>
        <dbReference type="ARBA" id="ARBA00023136"/>
    </source>
</evidence>
<dbReference type="InterPro" id="IPR042217">
    <property type="entry name" value="T4SS_VirB10/TrbI"/>
</dbReference>
<dbReference type="RefSeq" id="WP_122234949.1">
    <property type="nucleotide sequence ID" value="NZ_RBOV01000098.1"/>
</dbReference>
<evidence type="ECO:0000256" key="7">
    <source>
        <dbReference type="SAM" id="Phobius"/>
    </source>
</evidence>
<dbReference type="Gene3D" id="2.40.128.260">
    <property type="entry name" value="Type IV secretion system, VirB10/TraB/TrbI"/>
    <property type="match status" value="1"/>
</dbReference>
<dbReference type="GO" id="GO:0016020">
    <property type="term" value="C:membrane"/>
    <property type="evidence" value="ECO:0007669"/>
    <property type="project" value="UniProtKB-SubCell"/>
</dbReference>
<feature type="transmembrane region" description="Helical" evidence="7">
    <location>
        <begin position="21"/>
        <end position="44"/>
    </location>
</feature>
<protein>
    <submittedName>
        <fullName evidence="8">Uncharacterized protein</fullName>
    </submittedName>
</protein>
<feature type="region of interest" description="Disordered" evidence="6">
    <location>
        <begin position="50"/>
        <end position="136"/>
    </location>
</feature>
<sequence length="476" mass="51941">MTKESTPRVQEEPSTHRRRMQVYAGAALGAVAVVLLIATIVNIWNNKERKAPQKETAEVVAPVGSDRQSQFNELAKNRPGRVATDPVASNDDALSRFDQIAAGMPPEKTGNRRSAQDRQGRESEPGESEESKAVRQYKAREELRALQAANTKWSLPKEGKNNSPSPMSAPGGSAPMRAGAGTPMNIQDQIAHMNRPMDENASLEERRAEVKRRIAEAQKLRQSLQQNGAAGLPEAAARPTSNAQPTMPTMATPVAAQESSVPSNVVGFPKKNTYKATEADREGMIKVPPGTEITTTLMKKGISDYTNSSLKAIANRDVYDISRRYVIIPKGTEFNVRMVRTRNVNEAISNRVGFLVKDAVLPSGDSIDFSTASVADREGVGAIQDQTDYHIMAQFLGVAAYALIGQTTSRSGTGEDESTYAGDVGENSRSQFAPLAEKYLNIVPTQTIRPGQSFQIVTEQEMFIKPWSDLYAKYVN</sequence>
<dbReference type="CDD" id="cd16429">
    <property type="entry name" value="VirB10"/>
    <property type="match status" value="1"/>
</dbReference>
<feature type="region of interest" description="Disordered" evidence="6">
    <location>
        <begin position="148"/>
        <end position="181"/>
    </location>
</feature>
<evidence type="ECO:0000256" key="1">
    <source>
        <dbReference type="ARBA" id="ARBA00004167"/>
    </source>
</evidence>
<comment type="subcellular location">
    <subcellularLocation>
        <location evidence="1">Membrane</location>
        <topology evidence="1">Single-pass membrane protein</topology>
    </subcellularLocation>
</comment>
<evidence type="ECO:0000256" key="3">
    <source>
        <dbReference type="ARBA" id="ARBA00022692"/>
    </source>
</evidence>
<comment type="caution">
    <text evidence="8">The sequence shown here is derived from an EMBL/GenBank/DDBJ whole genome shotgun (WGS) entry which is preliminary data.</text>
</comment>
<dbReference type="InterPro" id="IPR005498">
    <property type="entry name" value="T4SS_VirB10/TraB/TrbI"/>
</dbReference>
<feature type="region of interest" description="Disordered" evidence="6">
    <location>
        <begin position="225"/>
        <end position="246"/>
    </location>
</feature>
<accession>A0A3M3JRS4</accession>
<evidence type="ECO:0000256" key="4">
    <source>
        <dbReference type="ARBA" id="ARBA00022989"/>
    </source>
</evidence>
<feature type="compositionally biased region" description="Basic and acidic residues" evidence="6">
    <location>
        <begin position="114"/>
        <end position="136"/>
    </location>
</feature>
<keyword evidence="4 7" id="KW-1133">Transmembrane helix</keyword>
<keyword evidence="5 7" id="KW-0472">Membrane</keyword>
<evidence type="ECO:0000256" key="6">
    <source>
        <dbReference type="SAM" id="MobiDB-lite"/>
    </source>
</evidence>
<reference evidence="8 9" key="1">
    <citation type="submission" date="2018-08" db="EMBL/GenBank/DDBJ databases">
        <title>Recombination of ecologically and evolutionarily significant loci maintains genetic cohesion in the Pseudomonas syringae species complex.</title>
        <authorList>
            <person name="Dillon M."/>
            <person name="Thakur S."/>
            <person name="Almeida R.N.D."/>
            <person name="Weir B.S."/>
            <person name="Guttman D.S."/>
        </authorList>
    </citation>
    <scope>NUCLEOTIDE SEQUENCE [LARGE SCALE GENOMIC DNA]</scope>
    <source>
        <strain evidence="8 9">ICMP 12341</strain>
    </source>
</reference>
<comment type="similarity">
    <text evidence="2">Belongs to the TrbI/VirB10 family.</text>
</comment>
<gene>
    <name evidence="8" type="ORF">ALQ65_200062</name>
</gene>
<evidence type="ECO:0000256" key="2">
    <source>
        <dbReference type="ARBA" id="ARBA00010265"/>
    </source>
</evidence>
<keyword evidence="3 7" id="KW-0812">Transmembrane</keyword>
<dbReference type="AlphaFoldDB" id="A0A3M3JRS4"/>
<organism evidence="8 9">
    <name type="scientific">Pseudomonas syringae pv. coriandricola</name>
    <dbReference type="NCBI Taxonomy" id="264453"/>
    <lineage>
        <taxon>Bacteria</taxon>
        <taxon>Pseudomonadati</taxon>
        <taxon>Pseudomonadota</taxon>
        <taxon>Gammaproteobacteria</taxon>
        <taxon>Pseudomonadales</taxon>
        <taxon>Pseudomonadaceae</taxon>
        <taxon>Pseudomonas</taxon>
    </lineage>
</organism>
<proteinExistence type="inferred from homology"/>
<dbReference type="Proteomes" id="UP000271468">
    <property type="component" value="Unassembled WGS sequence"/>
</dbReference>
<evidence type="ECO:0000313" key="8">
    <source>
        <dbReference type="EMBL" id="RMN13513.1"/>
    </source>
</evidence>
<feature type="compositionally biased region" description="Low complexity" evidence="6">
    <location>
        <begin position="163"/>
        <end position="176"/>
    </location>
</feature>